<evidence type="ECO:0000313" key="2">
    <source>
        <dbReference type="Proteomes" id="UP001230649"/>
    </source>
</evidence>
<reference evidence="1" key="1">
    <citation type="submission" date="2023-04" db="EMBL/GenBank/DDBJ databases">
        <title>Draft Genome sequencing of Naganishia species isolated from polar environments using Oxford Nanopore Technology.</title>
        <authorList>
            <person name="Leo P."/>
            <person name="Venkateswaran K."/>
        </authorList>
    </citation>
    <scope>NUCLEOTIDE SEQUENCE</scope>
    <source>
        <strain evidence="1">MNA-CCFEE 5262</strain>
    </source>
</reference>
<gene>
    <name evidence="1" type="ORF">QFC20_000422</name>
</gene>
<evidence type="ECO:0000313" key="1">
    <source>
        <dbReference type="EMBL" id="KAJ9117276.1"/>
    </source>
</evidence>
<keyword evidence="2" id="KW-1185">Reference proteome</keyword>
<dbReference type="EMBL" id="JASBWS010000002">
    <property type="protein sequence ID" value="KAJ9117276.1"/>
    <property type="molecule type" value="Genomic_DNA"/>
</dbReference>
<dbReference type="Proteomes" id="UP001230649">
    <property type="component" value="Unassembled WGS sequence"/>
</dbReference>
<protein>
    <submittedName>
        <fullName evidence="1">Uncharacterized protein</fullName>
    </submittedName>
</protein>
<sequence length="287" mass="33145">MTRSDSDFGERNRSHNEIVVDFNFEASNNLIDLTSILDSTIHQRTLLTARPDRAAPRGTFHSTYHPDFKPYGPHYREHPLLEFFGRPSDDNCVGEDAKSRATKPGIRPVQLERKLLHEYINDRFTKGLPFWTPWPEKLVKDVQRVRDEVLKKSEARHLRSRQGIRLNDGTAQYTRLDQTEDGYSPAAQTEAAQLEHATLLEWCEEFCRSSQPLKEFRLQKHVYGWEYRSLLVANVFSLEASGLWPTLFIRSSVTYLTTRTPNTSLLKTARSALARLRTGQINLRSSN</sequence>
<proteinExistence type="predicted"/>
<accession>A0ACC2X0U9</accession>
<organism evidence="1 2">
    <name type="scientific">Naganishia adeliensis</name>
    <dbReference type="NCBI Taxonomy" id="92952"/>
    <lineage>
        <taxon>Eukaryota</taxon>
        <taxon>Fungi</taxon>
        <taxon>Dikarya</taxon>
        <taxon>Basidiomycota</taxon>
        <taxon>Agaricomycotina</taxon>
        <taxon>Tremellomycetes</taxon>
        <taxon>Filobasidiales</taxon>
        <taxon>Filobasidiaceae</taxon>
        <taxon>Naganishia</taxon>
    </lineage>
</organism>
<comment type="caution">
    <text evidence="1">The sequence shown here is derived from an EMBL/GenBank/DDBJ whole genome shotgun (WGS) entry which is preliminary data.</text>
</comment>
<name>A0ACC2X0U9_9TREE</name>